<keyword evidence="3" id="KW-1185">Reference proteome</keyword>
<dbReference type="RefSeq" id="WP_088272707.1">
    <property type="nucleotide sequence ID" value="NZ_CABJEH010000007.1"/>
</dbReference>
<evidence type="ECO:0000313" key="2">
    <source>
        <dbReference type="EMBL" id="ASB87376.1"/>
    </source>
</evidence>
<dbReference type="Pfam" id="PF13274">
    <property type="entry name" value="SocA_Panacea"/>
    <property type="match status" value="1"/>
</dbReference>
<evidence type="ECO:0000313" key="3">
    <source>
        <dbReference type="Proteomes" id="UP000196877"/>
    </source>
</evidence>
<dbReference type="Proteomes" id="UP000196877">
    <property type="component" value="Chromosome"/>
</dbReference>
<protein>
    <recommendedName>
        <fullName evidence="1">Antitoxin SocA-like Panacea domain-containing protein</fullName>
    </recommendedName>
</protein>
<feature type="domain" description="Antitoxin SocA-like Panacea" evidence="1">
    <location>
        <begin position="36"/>
        <end position="115"/>
    </location>
</feature>
<organism evidence="2 3">
    <name type="scientific">Bacillus sonorensis</name>
    <dbReference type="NCBI Taxonomy" id="119858"/>
    <lineage>
        <taxon>Bacteria</taxon>
        <taxon>Bacillati</taxon>
        <taxon>Bacillota</taxon>
        <taxon>Bacilli</taxon>
        <taxon>Bacillales</taxon>
        <taxon>Bacillaceae</taxon>
        <taxon>Bacillus</taxon>
    </lineage>
</organism>
<dbReference type="InterPro" id="IPR025272">
    <property type="entry name" value="SocA_Panacea"/>
</dbReference>
<evidence type="ECO:0000259" key="1">
    <source>
        <dbReference type="Pfam" id="PF13274"/>
    </source>
</evidence>
<accession>A0ABM6LDM7</accession>
<name>A0ABM6LDM7_9BACI</name>
<proteinExistence type="predicted"/>
<dbReference type="EMBL" id="CP021920">
    <property type="protein sequence ID" value="ASB87376.1"/>
    <property type="molecule type" value="Genomic_DNA"/>
</dbReference>
<gene>
    <name evidence="2" type="ORF">S101395_00822</name>
</gene>
<reference evidence="2 3" key="1">
    <citation type="submission" date="2017-06" db="EMBL/GenBank/DDBJ databases">
        <title>Genome sequence of Bacillus sonorensis strain SRCM101395.</title>
        <authorList>
            <person name="Cho S.H."/>
        </authorList>
    </citation>
    <scope>NUCLEOTIDE SEQUENCE [LARGE SCALE GENOMIC DNA]</scope>
    <source>
        <strain evidence="2 3">SRCM101395</strain>
    </source>
</reference>
<sequence length="156" mass="18426">MPRDILFIASAIKHFYELVYDVTEEENDLSEMKMHKLLYFAQKQHYANFGEWLFNEDFEGWVHGPVNREVRRSFTLLPPFKDELTPEEEYTIREVVYDYGKYSAGVLRNLSHQDQAYKNSRKGLSEFEAGNTLVQKSDMIFDIETNDFDSLSCEVE</sequence>